<dbReference type="InterPro" id="IPR001138">
    <property type="entry name" value="Zn2Cys6_DnaBD"/>
</dbReference>
<gene>
    <name evidence="7" type="ORF">BJX63DRAFT_402474</name>
</gene>
<dbReference type="Gene3D" id="4.10.240.10">
    <property type="entry name" value="Zn(2)-C6 fungal-type DNA-binding domain"/>
    <property type="match status" value="1"/>
</dbReference>
<evidence type="ECO:0000259" key="6">
    <source>
        <dbReference type="PROSITE" id="PS50048"/>
    </source>
</evidence>
<proteinExistence type="predicted"/>
<sequence>MARLSGRSRGCGTCRQRRVKCDEQVPECSQCVRLGKKCPGAITSLIVLEATPVNPKKFRPLRGDESKSSYTPSAATGPPDADIVLGSGTLDPFFSTAVPHGSATNVYFQQFMLHTSKACYPFSPEMLSVWSFQEAMRQPAIHFGILSFTASHRYYLLREEGTCGETTDQHIQRSFEYRNQIIRITRASLAEVVLSASAIDSIATMIAWLLSIEAVNSNVTGMGMHVAGLMDFLRSIGGMDGLNHGTISFILGVDILSAIVRGTAPAVPWPQKWTAVAINHPAIRILSPVAGHYHPANLQRGIFRLIGTRFFNASWSRLLDRPLRIAVQNVCRLIIYYESDEQRPPKDKIANYSDNDPWMLSQRYLLYLSYDHLDLMDIREPIRRAILVNTMTRYCRFGVFPCLNTVATDLRNILVTRLEVFKAVAPDLLFWILYTGAMAARARKTGPLYRWYCDALATAAVQLALKDWNDTQPLLEQFLYVPRAADRLAEDIWRDVTVLRGR</sequence>
<evidence type="ECO:0000256" key="3">
    <source>
        <dbReference type="ARBA" id="ARBA00023163"/>
    </source>
</evidence>
<dbReference type="Proteomes" id="UP001610334">
    <property type="component" value="Unassembled WGS sequence"/>
</dbReference>
<feature type="region of interest" description="Disordered" evidence="5">
    <location>
        <begin position="57"/>
        <end position="79"/>
    </location>
</feature>
<evidence type="ECO:0000256" key="5">
    <source>
        <dbReference type="SAM" id="MobiDB-lite"/>
    </source>
</evidence>
<dbReference type="CDD" id="cd00067">
    <property type="entry name" value="GAL4"/>
    <property type="match status" value="1"/>
</dbReference>
<dbReference type="InterPro" id="IPR036864">
    <property type="entry name" value="Zn2-C6_fun-type_DNA-bd_sf"/>
</dbReference>
<keyword evidence="2" id="KW-0238">DNA-binding</keyword>
<name>A0ABR4H471_9EURO</name>
<evidence type="ECO:0000313" key="7">
    <source>
        <dbReference type="EMBL" id="KAL2810246.1"/>
    </source>
</evidence>
<dbReference type="Pfam" id="PF00172">
    <property type="entry name" value="Zn_clus"/>
    <property type="match status" value="1"/>
</dbReference>
<evidence type="ECO:0000256" key="1">
    <source>
        <dbReference type="ARBA" id="ARBA00023015"/>
    </source>
</evidence>
<accession>A0ABR4H471</accession>
<dbReference type="SMART" id="SM00066">
    <property type="entry name" value="GAL4"/>
    <property type="match status" value="1"/>
</dbReference>
<dbReference type="EMBL" id="JBFXLT010000074">
    <property type="protein sequence ID" value="KAL2810246.1"/>
    <property type="molecule type" value="Genomic_DNA"/>
</dbReference>
<dbReference type="PROSITE" id="PS50048">
    <property type="entry name" value="ZN2_CY6_FUNGAL_2"/>
    <property type="match status" value="1"/>
</dbReference>
<dbReference type="PANTHER" id="PTHR37540">
    <property type="entry name" value="TRANSCRIPTION FACTOR (ACR-2), PUTATIVE-RELATED-RELATED"/>
    <property type="match status" value="1"/>
</dbReference>
<dbReference type="SUPFAM" id="SSF57701">
    <property type="entry name" value="Zn2/Cys6 DNA-binding domain"/>
    <property type="match status" value="1"/>
</dbReference>
<evidence type="ECO:0000313" key="8">
    <source>
        <dbReference type="Proteomes" id="UP001610334"/>
    </source>
</evidence>
<reference evidence="7 8" key="1">
    <citation type="submission" date="2024-07" db="EMBL/GenBank/DDBJ databases">
        <title>Section-level genome sequencing and comparative genomics of Aspergillus sections Usti and Cavernicolus.</title>
        <authorList>
            <consortium name="Lawrence Berkeley National Laboratory"/>
            <person name="Nybo J.L."/>
            <person name="Vesth T.C."/>
            <person name="Theobald S."/>
            <person name="Frisvad J.C."/>
            <person name="Larsen T.O."/>
            <person name="Kjaerboelling I."/>
            <person name="Rothschild-Mancinelli K."/>
            <person name="Lyhne E.K."/>
            <person name="Kogle M.E."/>
            <person name="Barry K."/>
            <person name="Clum A."/>
            <person name="Na H."/>
            <person name="Ledsgaard L."/>
            <person name="Lin J."/>
            <person name="Lipzen A."/>
            <person name="Kuo A."/>
            <person name="Riley R."/>
            <person name="Mondo S."/>
            <person name="Labutti K."/>
            <person name="Haridas S."/>
            <person name="Pangalinan J."/>
            <person name="Salamov A.A."/>
            <person name="Simmons B.A."/>
            <person name="Magnuson J.K."/>
            <person name="Chen J."/>
            <person name="Drula E."/>
            <person name="Henrissat B."/>
            <person name="Wiebenga A."/>
            <person name="Lubbers R.J."/>
            <person name="Gomes A.C."/>
            <person name="Makela M.R."/>
            <person name="Stajich J."/>
            <person name="Grigoriev I.V."/>
            <person name="Mortensen U.H."/>
            <person name="De Vries R.P."/>
            <person name="Baker S.E."/>
            <person name="Andersen M.R."/>
        </authorList>
    </citation>
    <scope>NUCLEOTIDE SEQUENCE [LARGE SCALE GENOMIC DNA]</scope>
    <source>
        <strain evidence="7 8">CBS 588.65</strain>
    </source>
</reference>
<protein>
    <recommendedName>
        <fullName evidence="6">Zn(2)-C6 fungal-type domain-containing protein</fullName>
    </recommendedName>
</protein>
<organism evidence="7 8">
    <name type="scientific">Aspergillus granulosus</name>
    <dbReference type="NCBI Taxonomy" id="176169"/>
    <lineage>
        <taxon>Eukaryota</taxon>
        <taxon>Fungi</taxon>
        <taxon>Dikarya</taxon>
        <taxon>Ascomycota</taxon>
        <taxon>Pezizomycotina</taxon>
        <taxon>Eurotiomycetes</taxon>
        <taxon>Eurotiomycetidae</taxon>
        <taxon>Eurotiales</taxon>
        <taxon>Aspergillaceae</taxon>
        <taxon>Aspergillus</taxon>
        <taxon>Aspergillus subgen. Nidulantes</taxon>
    </lineage>
</organism>
<evidence type="ECO:0000256" key="2">
    <source>
        <dbReference type="ARBA" id="ARBA00023125"/>
    </source>
</evidence>
<dbReference type="PROSITE" id="PS00463">
    <property type="entry name" value="ZN2_CY6_FUNGAL_1"/>
    <property type="match status" value="1"/>
</dbReference>
<evidence type="ECO:0000256" key="4">
    <source>
        <dbReference type="ARBA" id="ARBA00023242"/>
    </source>
</evidence>
<dbReference type="Pfam" id="PF11951">
    <property type="entry name" value="Fungal_trans_2"/>
    <property type="match status" value="1"/>
</dbReference>
<keyword evidence="3" id="KW-0804">Transcription</keyword>
<dbReference type="InterPro" id="IPR021858">
    <property type="entry name" value="Fun_TF"/>
</dbReference>
<keyword evidence="1" id="KW-0805">Transcription regulation</keyword>
<dbReference type="PANTHER" id="PTHR37540:SF5">
    <property type="entry name" value="TRANSCRIPTION FACTOR DOMAIN-CONTAINING PROTEIN"/>
    <property type="match status" value="1"/>
</dbReference>
<feature type="domain" description="Zn(2)-C6 fungal-type" evidence="6">
    <location>
        <begin position="10"/>
        <end position="38"/>
    </location>
</feature>
<keyword evidence="8" id="KW-1185">Reference proteome</keyword>
<comment type="caution">
    <text evidence="7">The sequence shown here is derived from an EMBL/GenBank/DDBJ whole genome shotgun (WGS) entry which is preliminary data.</text>
</comment>
<keyword evidence="4" id="KW-0539">Nucleus</keyword>